<dbReference type="GO" id="GO:0004519">
    <property type="term" value="F:endonuclease activity"/>
    <property type="evidence" value="ECO:0007669"/>
    <property type="project" value="UniProtKB-KW"/>
</dbReference>
<name>A0A2N5TB77_9BASI</name>
<dbReference type="Gene3D" id="3.10.10.10">
    <property type="entry name" value="HIV Type 1 Reverse Transcriptase, subunit A, domain 1"/>
    <property type="match status" value="2"/>
</dbReference>
<dbReference type="InterPro" id="IPR050951">
    <property type="entry name" value="Retrovirus_Pol_polyprotein"/>
</dbReference>
<keyword evidence="2" id="KW-0548">Nucleotidyltransferase</keyword>
<keyword evidence="1" id="KW-0808">Transferase</keyword>
<feature type="compositionally biased region" description="Polar residues" evidence="7">
    <location>
        <begin position="19"/>
        <end position="43"/>
    </location>
</feature>
<dbReference type="Pfam" id="PF17921">
    <property type="entry name" value="Integrase_H2C2"/>
    <property type="match status" value="1"/>
</dbReference>
<dbReference type="PANTHER" id="PTHR37984">
    <property type="entry name" value="PROTEIN CBG26694"/>
    <property type="match status" value="1"/>
</dbReference>
<comment type="caution">
    <text evidence="11">The sequence shown here is derived from an EMBL/GenBank/DDBJ whole genome shotgun (WGS) entry which is preliminary data.</text>
</comment>
<dbReference type="Pfam" id="PF00078">
    <property type="entry name" value="RVT_1"/>
    <property type="match status" value="1"/>
</dbReference>
<dbReference type="STRING" id="200324.A0A2N5TB77"/>
<dbReference type="Proteomes" id="UP000235388">
    <property type="component" value="Unassembled WGS sequence"/>
</dbReference>
<keyword evidence="12" id="KW-1185">Reference proteome</keyword>
<dbReference type="InterPro" id="IPR000477">
    <property type="entry name" value="RT_dom"/>
</dbReference>
<dbReference type="Gene3D" id="3.10.20.370">
    <property type="match status" value="1"/>
</dbReference>
<proteinExistence type="predicted"/>
<dbReference type="CDD" id="cd09274">
    <property type="entry name" value="RNase_HI_RT_Ty3"/>
    <property type="match status" value="1"/>
</dbReference>
<dbReference type="AlphaFoldDB" id="A0A2N5TB77"/>
<reference evidence="11 12" key="1">
    <citation type="submission" date="2017-11" db="EMBL/GenBank/DDBJ databases">
        <title>De novo assembly and phasing of dikaryotic genomes from two isolates of Puccinia coronata f. sp. avenae, the causal agent of oat crown rust.</title>
        <authorList>
            <person name="Miller M.E."/>
            <person name="Zhang Y."/>
            <person name="Omidvar V."/>
            <person name="Sperschneider J."/>
            <person name="Schwessinger B."/>
            <person name="Raley C."/>
            <person name="Palmer J.M."/>
            <person name="Garnica D."/>
            <person name="Upadhyaya N."/>
            <person name="Rathjen J."/>
            <person name="Taylor J.M."/>
            <person name="Park R.F."/>
            <person name="Dodds P.N."/>
            <person name="Hirsch C.D."/>
            <person name="Kianian S.F."/>
            <person name="Figueroa M."/>
        </authorList>
    </citation>
    <scope>NUCLEOTIDE SEQUENCE [LARGE SCALE GENOMIC DNA]</scope>
    <source>
        <strain evidence="11">12NC29</strain>
    </source>
</reference>
<accession>A0A2N5TB77</accession>
<dbReference type="Pfam" id="PF17917">
    <property type="entry name" value="RT_RNaseH"/>
    <property type="match status" value="1"/>
</dbReference>
<feature type="domain" description="Integrase zinc-binding" evidence="10">
    <location>
        <begin position="1024"/>
        <end position="1076"/>
    </location>
</feature>
<evidence type="ECO:0000313" key="11">
    <source>
        <dbReference type="EMBL" id="PLW22716.1"/>
    </source>
</evidence>
<keyword evidence="4" id="KW-0255">Endonuclease</keyword>
<dbReference type="GO" id="GO:0016787">
    <property type="term" value="F:hydrolase activity"/>
    <property type="evidence" value="ECO:0007669"/>
    <property type="project" value="UniProtKB-KW"/>
</dbReference>
<dbReference type="Gene3D" id="3.30.70.270">
    <property type="match status" value="2"/>
</dbReference>
<evidence type="ECO:0008006" key="13">
    <source>
        <dbReference type="Google" id="ProtNLM"/>
    </source>
</evidence>
<sequence length="1125" mass="125496">MQEPTAPSGANLGVPLTTPAGSASASCTPSADPPNCTNSSTDSAEAAATREAIRVMIATQKASIIQGQANRKASVLRMSRIEEAILLLSMKTESTPLPPQRESSGRVDLQKFKTSDGPVFNRLFHGIKPFLNWVKGLEIFLLTKGITHDSDQIATAGSLIRKTNTLAFYASKANVLDTTTWLQFKELLFGFCLPLLWQTTIKLQLCELRMTESELFLTFSARGQTLRSLYNFDAPSPMSKWDLAEAISLGLPTELKVLVDNFGELLKVPFDFNQFKQRVAHFYKGLVKKTPHCSQQATSTLSPPVHTTNQPLSKEEIIWRIHAYLDSQGRCHFCKKTCGNPAGSCPGPLDRSYIEIPASFTARLQAGRPSNPNCGALVAGVAEENLFPELNAALVSALAALDEELRLQRDDRYVKPANATCLIVQLEVNGKRLRGLIDTGLEINLITEGAQDCMGLPKTKLHQPLPISLALQNKTLTPICLHYETVASFSDPNSAVQFPGVPLKIGPDLFPLDIPAVSDKAEAAGLFTNGTFPQKIQNKSSRVRHKIVLTDPNAVFNEKQYPYPQKHLVAWRTLLDQHVEAGCLWRSTSQYVSPSLIIPKKDPTALPRVFSILDQTNAFFQTRMREADIPLMAVKTPWGLYKWRAMPMGLTNAPATRQARLEEALGKLINNICVVYLDDIVVFSDSFTEHKQHVRRVLDCLRAANLYCSPKKTKLFRHSIKFLGHWVSAEGVRANNNKVDQILNWPSPRLPKAVKKFLVKVQWMKKFIWGLQKYVGTLAPLTSTKLDASKFCWGEAEEAAFNNIKQIMTSLLCLKSIDYESDNPLWLFTDASGSGLGEALFQGKEWKGALPIAYKSHLMTPAKRNYPVHEQELLAVVHALQKWKMLLLGMKINVMSDHHSLTYLLKQRNLSRQQARWTELLANFDLQFHYIKGEDNSVANALSRKLTDDDRDTVTTKAVVCVEALTEMGLALLDILRQQIIDGYATDAFCQSLQKVLPLRDSCFERDGLLYVDGRLLVPRSKNFLHQLIGDAHHRLGHLGLQKTITELRRDFFWPGMTKDTDTFVRACTTCQRTKSPTMAPTGKMLTPQCLGSPFRTSRLILSARLNRPPITTSSSPVPIGFPDL</sequence>
<feature type="region of interest" description="Disordered" evidence="7">
    <location>
        <begin position="1"/>
        <end position="43"/>
    </location>
</feature>
<dbReference type="InterPro" id="IPR041588">
    <property type="entry name" value="Integrase_H2C2"/>
</dbReference>
<evidence type="ECO:0000259" key="8">
    <source>
        <dbReference type="Pfam" id="PF00078"/>
    </source>
</evidence>
<dbReference type="PANTHER" id="PTHR37984:SF5">
    <property type="entry name" value="PROTEIN NYNRIN-LIKE"/>
    <property type="match status" value="1"/>
</dbReference>
<evidence type="ECO:0000256" key="1">
    <source>
        <dbReference type="ARBA" id="ARBA00022679"/>
    </source>
</evidence>
<dbReference type="CDD" id="cd01647">
    <property type="entry name" value="RT_LTR"/>
    <property type="match status" value="1"/>
</dbReference>
<evidence type="ECO:0000256" key="7">
    <source>
        <dbReference type="SAM" id="MobiDB-lite"/>
    </source>
</evidence>
<dbReference type="InterPro" id="IPR043502">
    <property type="entry name" value="DNA/RNA_pol_sf"/>
</dbReference>
<evidence type="ECO:0000259" key="10">
    <source>
        <dbReference type="Pfam" id="PF17921"/>
    </source>
</evidence>
<evidence type="ECO:0000256" key="2">
    <source>
        <dbReference type="ARBA" id="ARBA00022695"/>
    </source>
</evidence>
<gene>
    <name evidence="11" type="ORF">PCANC_28755</name>
</gene>
<evidence type="ECO:0000256" key="3">
    <source>
        <dbReference type="ARBA" id="ARBA00022722"/>
    </source>
</evidence>
<dbReference type="EMBL" id="PGCJ01000747">
    <property type="protein sequence ID" value="PLW22716.1"/>
    <property type="molecule type" value="Genomic_DNA"/>
</dbReference>
<keyword evidence="6" id="KW-0695">RNA-directed DNA polymerase</keyword>
<protein>
    <recommendedName>
        <fullName evidence="13">Reverse transcriptase</fullName>
    </recommendedName>
</protein>
<evidence type="ECO:0000256" key="6">
    <source>
        <dbReference type="ARBA" id="ARBA00022918"/>
    </source>
</evidence>
<keyword evidence="3" id="KW-0540">Nuclease</keyword>
<keyword evidence="5" id="KW-0378">Hydrolase</keyword>
<evidence type="ECO:0000259" key="9">
    <source>
        <dbReference type="Pfam" id="PF17917"/>
    </source>
</evidence>
<feature type="domain" description="Reverse transcriptase RNase H-like" evidence="9">
    <location>
        <begin position="822"/>
        <end position="924"/>
    </location>
</feature>
<dbReference type="Gene3D" id="1.10.340.70">
    <property type="match status" value="1"/>
</dbReference>
<evidence type="ECO:0000256" key="4">
    <source>
        <dbReference type="ARBA" id="ARBA00022759"/>
    </source>
</evidence>
<organism evidence="11 12">
    <name type="scientific">Puccinia coronata f. sp. avenae</name>
    <dbReference type="NCBI Taxonomy" id="200324"/>
    <lineage>
        <taxon>Eukaryota</taxon>
        <taxon>Fungi</taxon>
        <taxon>Dikarya</taxon>
        <taxon>Basidiomycota</taxon>
        <taxon>Pucciniomycotina</taxon>
        <taxon>Pucciniomycetes</taxon>
        <taxon>Pucciniales</taxon>
        <taxon>Pucciniaceae</taxon>
        <taxon>Puccinia</taxon>
    </lineage>
</organism>
<evidence type="ECO:0000256" key="5">
    <source>
        <dbReference type="ARBA" id="ARBA00022801"/>
    </source>
</evidence>
<dbReference type="InterPro" id="IPR043128">
    <property type="entry name" value="Rev_trsase/Diguanyl_cyclase"/>
</dbReference>
<dbReference type="GO" id="GO:0003964">
    <property type="term" value="F:RNA-directed DNA polymerase activity"/>
    <property type="evidence" value="ECO:0007669"/>
    <property type="project" value="UniProtKB-KW"/>
</dbReference>
<dbReference type="SUPFAM" id="SSF56672">
    <property type="entry name" value="DNA/RNA polymerases"/>
    <property type="match status" value="1"/>
</dbReference>
<dbReference type="OrthoDB" id="3268967at2759"/>
<feature type="domain" description="Reverse transcriptase" evidence="8">
    <location>
        <begin position="576"/>
        <end position="726"/>
    </location>
</feature>
<dbReference type="InterPro" id="IPR041373">
    <property type="entry name" value="RT_RNaseH"/>
</dbReference>
<evidence type="ECO:0000313" key="12">
    <source>
        <dbReference type="Proteomes" id="UP000235388"/>
    </source>
</evidence>